<evidence type="ECO:0000313" key="4">
    <source>
        <dbReference type="Proteomes" id="UP000595278"/>
    </source>
</evidence>
<feature type="domain" description="Peptidase M16 C-terminal" evidence="2">
    <location>
        <begin position="218"/>
        <end position="391"/>
    </location>
</feature>
<keyword evidence="4" id="KW-1185">Reference proteome</keyword>
<evidence type="ECO:0000259" key="2">
    <source>
        <dbReference type="Pfam" id="PF05193"/>
    </source>
</evidence>
<dbReference type="SUPFAM" id="SSF63411">
    <property type="entry name" value="LuxS/MPP-like metallohydrolase"/>
    <property type="match status" value="2"/>
</dbReference>
<dbReference type="Pfam" id="PF05193">
    <property type="entry name" value="Peptidase_M16_C"/>
    <property type="match status" value="1"/>
</dbReference>
<dbReference type="RefSeq" id="WP_201092053.1">
    <property type="nucleotide sequence ID" value="NZ_CP067393.1"/>
</dbReference>
<accession>A0A974NFH3</accession>
<name>A0A974NFH3_9GAMM</name>
<dbReference type="Proteomes" id="UP000595278">
    <property type="component" value="Chromosome"/>
</dbReference>
<gene>
    <name evidence="3" type="ORF">JHT90_13850</name>
</gene>
<reference evidence="3 4" key="1">
    <citation type="submission" date="2021-01" db="EMBL/GenBank/DDBJ databases">
        <title>Entomomonas sp. F2A isolated from a house cricket (Acheta domesticus).</title>
        <authorList>
            <person name="Spergser J."/>
            <person name="Busse H.-J."/>
        </authorList>
    </citation>
    <scope>NUCLEOTIDE SEQUENCE [LARGE SCALE GENOMIC DNA]</scope>
    <source>
        <strain evidence="3 4">F2A</strain>
    </source>
</reference>
<dbReference type="GO" id="GO:0046872">
    <property type="term" value="F:metal ion binding"/>
    <property type="evidence" value="ECO:0007669"/>
    <property type="project" value="InterPro"/>
</dbReference>
<organism evidence="3 4">
    <name type="scientific">Entomomonas asaccharolytica</name>
    <dbReference type="NCBI Taxonomy" id="2785331"/>
    <lineage>
        <taxon>Bacteria</taxon>
        <taxon>Pseudomonadati</taxon>
        <taxon>Pseudomonadota</taxon>
        <taxon>Gammaproteobacteria</taxon>
        <taxon>Pseudomonadales</taxon>
        <taxon>Pseudomonadaceae</taxon>
        <taxon>Entomomonas</taxon>
    </lineage>
</organism>
<feature type="domain" description="Peptidase M16 N-terminal" evidence="1">
    <location>
        <begin position="75"/>
        <end position="205"/>
    </location>
</feature>
<dbReference type="InterPro" id="IPR007863">
    <property type="entry name" value="Peptidase_M16_C"/>
</dbReference>
<dbReference type="Pfam" id="PF00675">
    <property type="entry name" value="Peptidase_M16"/>
    <property type="match status" value="1"/>
</dbReference>
<protein>
    <submittedName>
        <fullName evidence="3">Insulinase family protein</fullName>
    </submittedName>
</protein>
<dbReference type="Gene3D" id="3.30.830.10">
    <property type="entry name" value="Metalloenzyme, LuxS/M16 peptidase-like"/>
    <property type="match status" value="2"/>
</dbReference>
<proteinExistence type="predicted"/>
<sequence length="481" mass="52222">MTNWKQLVIAIQLGLVGSLGSVSYSWADTAIKPKLESLVELGQTAPVGRQLNIQQWQTSAGSKVLFVAAHELPMFDIQLTFAAGSSRDGDKPGLALLTNGMLNEGVKGMDVTAIAKTFEGVGANFGNGSYRDMAIVSLRSLTDPKKSQVAVDLLTKVISEPTFPESSFERIKNQLLTSFEIDKKTPGRLITKEFYNRLYGNHPYAHSSDGNPESIKAMTIADLKQFYQATYNSKNVVIAIVGDLSKQQAEELAEKISSSLPKGQALAAVEAPQSATAGNYHTEFSSQQTHIVLGQLGVTRNDPDYPALYVGNQILGGSGLTSRLMKEVRERRGLTYGIYSGFSTMQAAGPFSIGLQTRAEMADGSLVLIKDIVREYLANGPTEQELKDAKREISGSFPLSNASNSNIVSQLGAIGFYNLPLNYLEDFIKQIEALSPEQIKQAMNKHLKMDDFIVVTVGPTVPQQSLPEPTATQKQVMGVPH</sequence>
<dbReference type="InterPro" id="IPR050361">
    <property type="entry name" value="MPP/UQCRC_Complex"/>
</dbReference>
<dbReference type="KEGG" id="eaz:JHT90_13850"/>
<dbReference type="PANTHER" id="PTHR11851">
    <property type="entry name" value="METALLOPROTEASE"/>
    <property type="match status" value="1"/>
</dbReference>
<dbReference type="InterPro" id="IPR011765">
    <property type="entry name" value="Pept_M16_N"/>
</dbReference>
<dbReference type="PANTHER" id="PTHR11851:SF224">
    <property type="entry name" value="PROCESSING PROTEASE"/>
    <property type="match status" value="1"/>
</dbReference>
<dbReference type="InterPro" id="IPR011249">
    <property type="entry name" value="Metalloenz_LuxS/M16"/>
</dbReference>
<dbReference type="AlphaFoldDB" id="A0A974NFH3"/>
<evidence type="ECO:0000259" key="1">
    <source>
        <dbReference type="Pfam" id="PF00675"/>
    </source>
</evidence>
<dbReference type="EMBL" id="CP067393">
    <property type="protein sequence ID" value="QQP85442.1"/>
    <property type="molecule type" value="Genomic_DNA"/>
</dbReference>
<evidence type="ECO:0000313" key="3">
    <source>
        <dbReference type="EMBL" id="QQP85442.1"/>
    </source>
</evidence>